<gene>
    <name evidence="2" type="ORF">CspeluHIS016_0405470</name>
</gene>
<feature type="region of interest" description="Disordered" evidence="1">
    <location>
        <begin position="1"/>
        <end position="34"/>
    </location>
</feature>
<dbReference type="Gene3D" id="3.20.20.140">
    <property type="entry name" value="Metal-dependent hydrolases"/>
    <property type="match status" value="1"/>
</dbReference>
<accession>A0AAD3YD15</accession>
<dbReference type="AlphaFoldDB" id="A0AAD3YD15"/>
<organism evidence="2 3">
    <name type="scientific">Cutaneotrichosporon spelunceum</name>
    <dbReference type="NCBI Taxonomy" id="1672016"/>
    <lineage>
        <taxon>Eukaryota</taxon>
        <taxon>Fungi</taxon>
        <taxon>Dikarya</taxon>
        <taxon>Basidiomycota</taxon>
        <taxon>Agaricomycotina</taxon>
        <taxon>Tremellomycetes</taxon>
        <taxon>Trichosporonales</taxon>
        <taxon>Trichosporonaceae</taxon>
        <taxon>Cutaneotrichosporon</taxon>
    </lineage>
</organism>
<comment type="caution">
    <text evidence="2">The sequence shown here is derived from an EMBL/GenBank/DDBJ whole genome shotgun (WGS) entry which is preliminary data.</text>
</comment>
<dbReference type="EMBL" id="BTCM01000004">
    <property type="protein sequence ID" value="GMK57713.1"/>
    <property type="molecule type" value="Genomic_DNA"/>
</dbReference>
<evidence type="ECO:0000313" key="3">
    <source>
        <dbReference type="Proteomes" id="UP001222932"/>
    </source>
</evidence>
<keyword evidence="3" id="KW-1185">Reference proteome</keyword>
<evidence type="ECO:0000313" key="2">
    <source>
        <dbReference type="EMBL" id="GMK57713.1"/>
    </source>
</evidence>
<sequence length="291" mass="30907">MPPKKPPPLPRSLFTGGGPLSPSALHQPPSPSTVHPANIVDAHCHGIPLEHFPELQNKPPVTGSVHVGRSFSSADGSRWGKHLTVPACTVDDDPDVQATTTVPAIDLIVPCTGPLNEARWGRVDEAVNRLDGGRQKVEEEAAAGTTARKILVSGLLPPPLTKPSEPLLNSAEYEAHCGHLSQLSLHSDVVLKALPPIVDTRIAGPGAWWEDVHELERVVKMYIGPAIEAFGTHRIVFGSQPALAPSDPAIAVPVSGAAWYALLRKCISELGEESEAMTAVMAKNAEALYNL</sequence>
<protein>
    <submittedName>
        <fullName evidence="2">Uncharacterized protein</fullName>
    </submittedName>
</protein>
<reference evidence="2" key="2">
    <citation type="submission" date="2023-06" db="EMBL/GenBank/DDBJ databases">
        <authorList>
            <person name="Kobayashi Y."/>
            <person name="Kayamori A."/>
            <person name="Aoki K."/>
            <person name="Shiwa Y."/>
            <person name="Fujita N."/>
            <person name="Sugita T."/>
            <person name="Iwasaki W."/>
            <person name="Tanaka N."/>
            <person name="Takashima M."/>
        </authorList>
    </citation>
    <scope>NUCLEOTIDE SEQUENCE</scope>
    <source>
        <strain evidence="2">HIS016</strain>
    </source>
</reference>
<name>A0AAD3YD15_9TREE</name>
<feature type="compositionally biased region" description="Pro residues" evidence="1">
    <location>
        <begin position="1"/>
        <end position="10"/>
    </location>
</feature>
<proteinExistence type="predicted"/>
<reference evidence="2" key="1">
    <citation type="journal article" date="2023" name="BMC Genomics">
        <title>Chromosome-level genome assemblies of Cutaneotrichosporon spp. (Trichosporonales, Basidiomycota) reveal imbalanced evolution between nucleotide sequences and chromosome synteny.</title>
        <authorList>
            <person name="Kobayashi Y."/>
            <person name="Kayamori A."/>
            <person name="Aoki K."/>
            <person name="Shiwa Y."/>
            <person name="Matsutani M."/>
            <person name="Fujita N."/>
            <person name="Sugita T."/>
            <person name="Iwasaki W."/>
            <person name="Tanaka N."/>
            <person name="Takashima M."/>
        </authorList>
    </citation>
    <scope>NUCLEOTIDE SEQUENCE</scope>
    <source>
        <strain evidence="2">HIS016</strain>
    </source>
</reference>
<evidence type="ECO:0000256" key="1">
    <source>
        <dbReference type="SAM" id="MobiDB-lite"/>
    </source>
</evidence>
<dbReference type="Proteomes" id="UP001222932">
    <property type="component" value="Unassembled WGS sequence"/>
</dbReference>